<accession>A0ABS9A558</accession>
<protein>
    <recommendedName>
        <fullName evidence="3">7-cyano-7-deazaguanine synthase</fullName>
    </recommendedName>
</protein>
<gene>
    <name evidence="1" type="ORF">HOP53_14030</name>
</gene>
<dbReference type="SUPFAM" id="SSF52402">
    <property type="entry name" value="Adenine nucleotide alpha hydrolases-like"/>
    <property type="match status" value="1"/>
</dbReference>
<dbReference type="NCBIfam" id="NF041925">
    <property type="entry name" value="QatC"/>
    <property type="match status" value="1"/>
</dbReference>
<reference evidence="1 2" key="1">
    <citation type="journal article" date="2021" name="Front. Microbiol.">
        <title>Aerobic Denitrification and Heterotrophic Sulfur Oxidation in the Genus Halomonas Revealed by Six Novel Species Characterizations and Genome-Based Analysis.</title>
        <authorList>
            <person name="Wang L."/>
            <person name="Shao Z."/>
        </authorList>
    </citation>
    <scope>NUCLEOTIDE SEQUENCE [LARGE SCALE GENOMIC DNA]</scope>
    <source>
        <strain evidence="1 2">MCCC 1A11081</strain>
    </source>
</reference>
<keyword evidence="2" id="KW-1185">Reference proteome</keyword>
<proteinExistence type="predicted"/>
<dbReference type="RefSeq" id="WP_234270608.1">
    <property type="nucleotide sequence ID" value="NZ_JABFTX010000003.1"/>
</dbReference>
<dbReference type="InterPro" id="IPR014729">
    <property type="entry name" value="Rossmann-like_a/b/a_fold"/>
</dbReference>
<dbReference type="InterPro" id="IPR049676">
    <property type="entry name" value="QatC"/>
</dbReference>
<evidence type="ECO:0000313" key="2">
    <source>
        <dbReference type="Proteomes" id="UP001320168"/>
    </source>
</evidence>
<evidence type="ECO:0000313" key="1">
    <source>
        <dbReference type="EMBL" id="MCE8003962.1"/>
    </source>
</evidence>
<sequence>MRRFSLIGRLGPDDTCRVETVQPDAESFEIDFLDSDLRVGFGIGHALDQLATLGLQPSEKGIDLVVLAALVNAGDTRISRKLNAQDGWTREIDLYVPVSSPSAWIASAQSIGAMLRFLTGDRWRVFFRDRTSMTKTLAVAPKCLAIDGLTKVSLLSGGLDSLVGAIDLLSVGEQSPLFVSHYWDSETAKAQAYILDRLENRFGKEAFKSLRVRLGFDKYHLPTGETENTQRGRSFLFYSLATLAASAFDERTTVDIPENGLIALNVPLDPLRFGALSTRTAHPHFIVSMQRLIDALNLNVELNNPYRHRTKGEMVANCEDKVFLEKIVANSMSCSSPAKARYKKLSPRHCGYCVPCLIRRASLEVGLDGYDETLYMVENLKGHVLASDRPEGEHVRSFQLMAKRIKAKPGLAKILVHKPGPLHDEPSLIPEYADVFRRGVLEVAELLQGVRAQPRG</sequence>
<dbReference type="EMBL" id="JABFTX010000003">
    <property type="protein sequence ID" value="MCE8003962.1"/>
    <property type="molecule type" value="Genomic_DNA"/>
</dbReference>
<evidence type="ECO:0008006" key="3">
    <source>
        <dbReference type="Google" id="ProtNLM"/>
    </source>
</evidence>
<dbReference type="Proteomes" id="UP001320168">
    <property type="component" value="Unassembled WGS sequence"/>
</dbReference>
<name>A0ABS9A558_9GAMM</name>
<dbReference type="Gene3D" id="3.40.50.620">
    <property type="entry name" value="HUPs"/>
    <property type="match status" value="1"/>
</dbReference>
<organism evidence="1 2">
    <name type="scientific">Billgrantia ethanolica</name>
    <dbReference type="NCBI Taxonomy" id="2733486"/>
    <lineage>
        <taxon>Bacteria</taxon>
        <taxon>Pseudomonadati</taxon>
        <taxon>Pseudomonadota</taxon>
        <taxon>Gammaproteobacteria</taxon>
        <taxon>Oceanospirillales</taxon>
        <taxon>Halomonadaceae</taxon>
        <taxon>Billgrantia</taxon>
    </lineage>
</organism>
<comment type="caution">
    <text evidence="1">The sequence shown here is derived from an EMBL/GenBank/DDBJ whole genome shotgun (WGS) entry which is preliminary data.</text>
</comment>